<dbReference type="AlphaFoldDB" id="A0A0C2XCU0"/>
<reference evidence="1 2" key="1">
    <citation type="submission" date="2014-04" db="EMBL/GenBank/DDBJ databases">
        <title>Evolutionary Origins and Diversification of the Mycorrhizal Mutualists.</title>
        <authorList>
            <consortium name="DOE Joint Genome Institute"/>
            <consortium name="Mycorrhizal Genomics Consortium"/>
            <person name="Kohler A."/>
            <person name="Kuo A."/>
            <person name="Nagy L.G."/>
            <person name="Floudas D."/>
            <person name="Copeland A."/>
            <person name="Barry K.W."/>
            <person name="Cichocki N."/>
            <person name="Veneault-Fourrey C."/>
            <person name="LaButti K."/>
            <person name="Lindquist E.A."/>
            <person name="Lipzen A."/>
            <person name="Lundell T."/>
            <person name="Morin E."/>
            <person name="Murat C."/>
            <person name="Riley R."/>
            <person name="Ohm R."/>
            <person name="Sun H."/>
            <person name="Tunlid A."/>
            <person name="Henrissat B."/>
            <person name="Grigoriev I.V."/>
            <person name="Hibbett D.S."/>
            <person name="Martin F."/>
        </authorList>
    </citation>
    <scope>NUCLEOTIDE SEQUENCE [LARGE SCALE GENOMIC DNA]</scope>
    <source>
        <strain evidence="1 2">Koide BX008</strain>
    </source>
</reference>
<keyword evidence="2" id="KW-1185">Reference proteome</keyword>
<proteinExistence type="predicted"/>
<name>A0A0C2XCU0_AMAMK</name>
<dbReference type="Proteomes" id="UP000054549">
    <property type="component" value="Unassembled WGS sequence"/>
</dbReference>
<evidence type="ECO:0000313" key="1">
    <source>
        <dbReference type="EMBL" id="KIL67246.1"/>
    </source>
</evidence>
<organism evidence="1 2">
    <name type="scientific">Amanita muscaria (strain Koide BX008)</name>
    <dbReference type="NCBI Taxonomy" id="946122"/>
    <lineage>
        <taxon>Eukaryota</taxon>
        <taxon>Fungi</taxon>
        <taxon>Dikarya</taxon>
        <taxon>Basidiomycota</taxon>
        <taxon>Agaricomycotina</taxon>
        <taxon>Agaricomycetes</taxon>
        <taxon>Agaricomycetidae</taxon>
        <taxon>Agaricales</taxon>
        <taxon>Pluteineae</taxon>
        <taxon>Amanitaceae</taxon>
        <taxon>Amanita</taxon>
    </lineage>
</organism>
<protein>
    <submittedName>
        <fullName evidence="1">Uncharacterized protein</fullName>
    </submittedName>
</protein>
<sequence>MSLVPGAQPLTLPGLLVLANHIHNVAPKYRALGTNCFWFADAMIKALEHYGFENQDPQPGRQSLYHRLVNFVFRKSVATDAQMNRVNGGFPAAHGRFVSLLTYNN</sequence>
<dbReference type="EMBL" id="KN818232">
    <property type="protein sequence ID" value="KIL67246.1"/>
    <property type="molecule type" value="Genomic_DNA"/>
</dbReference>
<dbReference type="HOGENOM" id="CLU_2235889_0_0_1"/>
<dbReference type="InParanoid" id="A0A0C2XCU0"/>
<evidence type="ECO:0000313" key="2">
    <source>
        <dbReference type="Proteomes" id="UP000054549"/>
    </source>
</evidence>
<gene>
    <name evidence="1" type="ORF">M378DRAFT_298395</name>
</gene>
<accession>A0A0C2XCU0</accession>